<reference evidence="3 4" key="1">
    <citation type="submission" date="2020-02" db="EMBL/GenBank/DDBJ databases">
        <authorList>
            <person name="Ferguson B K."/>
        </authorList>
    </citation>
    <scope>NUCLEOTIDE SEQUENCE [LARGE SCALE GENOMIC DNA]</scope>
</reference>
<dbReference type="EMBL" id="CADCXU010015434">
    <property type="protein sequence ID" value="CAB0004865.1"/>
    <property type="molecule type" value="Genomic_DNA"/>
</dbReference>
<evidence type="ECO:0000313" key="3">
    <source>
        <dbReference type="EMBL" id="CAB0004865.1"/>
    </source>
</evidence>
<organism evidence="3 4">
    <name type="scientific">Nesidiocoris tenuis</name>
    <dbReference type="NCBI Taxonomy" id="355587"/>
    <lineage>
        <taxon>Eukaryota</taxon>
        <taxon>Metazoa</taxon>
        <taxon>Ecdysozoa</taxon>
        <taxon>Arthropoda</taxon>
        <taxon>Hexapoda</taxon>
        <taxon>Insecta</taxon>
        <taxon>Pterygota</taxon>
        <taxon>Neoptera</taxon>
        <taxon>Paraneoptera</taxon>
        <taxon>Hemiptera</taxon>
        <taxon>Heteroptera</taxon>
        <taxon>Panheteroptera</taxon>
        <taxon>Cimicomorpha</taxon>
        <taxon>Miridae</taxon>
        <taxon>Dicyphina</taxon>
        <taxon>Nesidiocoris</taxon>
    </lineage>
</organism>
<gene>
    <name evidence="3" type="ORF">NTEN_LOCUS10342</name>
</gene>
<keyword evidence="2" id="KW-1133">Transmembrane helix</keyword>
<feature type="non-terminal residue" evidence="3">
    <location>
        <position position="79"/>
    </location>
</feature>
<proteinExistence type="predicted"/>
<protein>
    <submittedName>
        <fullName evidence="3">Uncharacterized protein</fullName>
    </submittedName>
</protein>
<feature type="compositionally biased region" description="Polar residues" evidence="1">
    <location>
        <begin position="67"/>
        <end position="79"/>
    </location>
</feature>
<feature type="region of interest" description="Disordered" evidence="1">
    <location>
        <begin position="60"/>
        <end position="79"/>
    </location>
</feature>
<evidence type="ECO:0000256" key="1">
    <source>
        <dbReference type="SAM" id="MobiDB-lite"/>
    </source>
</evidence>
<dbReference type="Proteomes" id="UP000479000">
    <property type="component" value="Unassembled WGS sequence"/>
</dbReference>
<sequence>EPSRPTGRRTVRSHYLWRSLINIFGPHPSSLINILFLAVRKGTKMIKEKRREHIGLVAHDGAPAVSDRQTQTGAYSRPN</sequence>
<keyword evidence="2" id="KW-0472">Membrane</keyword>
<evidence type="ECO:0000313" key="4">
    <source>
        <dbReference type="Proteomes" id="UP000479000"/>
    </source>
</evidence>
<keyword evidence="2" id="KW-0812">Transmembrane</keyword>
<dbReference type="AlphaFoldDB" id="A0A6H5GPB8"/>
<name>A0A6H5GPB8_9HEMI</name>
<feature type="transmembrane region" description="Helical" evidence="2">
    <location>
        <begin position="20"/>
        <end position="39"/>
    </location>
</feature>
<accession>A0A6H5GPB8</accession>
<evidence type="ECO:0000256" key="2">
    <source>
        <dbReference type="SAM" id="Phobius"/>
    </source>
</evidence>
<keyword evidence="4" id="KW-1185">Reference proteome</keyword>
<feature type="non-terminal residue" evidence="3">
    <location>
        <position position="1"/>
    </location>
</feature>